<name>A0A073J5T2_9BACT</name>
<evidence type="ECO:0000259" key="9">
    <source>
        <dbReference type="Pfam" id="PF00171"/>
    </source>
</evidence>
<dbReference type="OrthoDB" id="9762913at2"/>
<dbReference type="InterPro" id="IPR016161">
    <property type="entry name" value="Ald_DH/histidinol_DH"/>
</dbReference>
<keyword evidence="6" id="KW-0642">Proline metabolism</keyword>
<dbReference type="PROSITE" id="PS00070">
    <property type="entry name" value="ALDEHYDE_DEHYDR_CYS"/>
    <property type="match status" value="1"/>
</dbReference>
<evidence type="ECO:0000256" key="7">
    <source>
        <dbReference type="ARBA" id="ARBA00032259"/>
    </source>
</evidence>
<evidence type="ECO:0000313" key="10">
    <source>
        <dbReference type="EMBL" id="KEJ93067.1"/>
    </source>
</evidence>
<dbReference type="SUPFAM" id="SSF53720">
    <property type="entry name" value="ALDH-like"/>
    <property type="match status" value="1"/>
</dbReference>
<dbReference type="GO" id="GO:0010133">
    <property type="term" value="P:L-proline catabolic process to L-glutamate"/>
    <property type="evidence" value="ECO:0007669"/>
    <property type="project" value="UniProtKB-UniPathway"/>
</dbReference>
<evidence type="ECO:0000256" key="4">
    <source>
        <dbReference type="ARBA" id="ARBA00023002"/>
    </source>
</evidence>
<dbReference type="PANTHER" id="PTHR42862">
    <property type="entry name" value="DELTA-1-PYRROLINE-5-CARBOXYLATE DEHYDROGENASE 1, ISOFORM A-RELATED"/>
    <property type="match status" value="1"/>
</dbReference>
<keyword evidence="11" id="KW-1185">Reference proteome</keyword>
<proteinExistence type="inferred from homology"/>
<dbReference type="PATRIC" id="fig|2754.20.peg.434"/>
<accession>A0A073J5T2</accession>
<dbReference type="RefSeq" id="WP_037974417.1">
    <property type="nucleotide sequence ID" value="NZ_JMKI01000006.1"/>
</dbReference>
<dbReference type="InterPro" id="IPR005931">
    <property type="entry name" value="P5CDH/ALDH4A1"/>
</dbReference>
<dbReference type="InterPro" id="IPR016163">
    <property type="entry name" value="Ald_DH_C"/>
</dbReference>
<dbReference type="Proteomes" id="UP000027665">
    <property type="component" value="Unassembled WGS sequence"/>
</dbReference>
<feature type="domain" description="Aldehyde dehydrogenase" evidence="9">
    <location>
        <begin position="60"/>
        <end position="516"/>
    </location>
</feature>
<dbReference type="eggNOG" id="COG1012">
    <property type="taxonomic scope" value="Bacteria"/>
</dbReference>
<dbReference type="GO" id="GO:0009898">
    <property type="term" value="C:cytoplasmic side of plasma membrane"/>
    <property type="evidence" value="ECO:0007669"/>
    <property type="project" value="TreeGrafter"/>
</dbReference>
<evidence type="ECO:0000313" key="11">
    <source>
        <dbReference type="Proteomes" id="UP000027665"/>
    </source>
</evidence>
<evidence type="ECO:0000256" key="6">
    <source>
        <dbReference type="ARBA" id="ARBA00023062"/>
    </source>
</evidence>
<evidence type="ECO:0000256" key="8">
    <source>
        <dbReference type="ARBA" id="ARBA00048142"/>
    </source>
</evidence>
<dbReference type="GO" id="GO:0003842">
    <property type="term" value="F:L-glutamate gamma-semialdehyde dehydrogenase activity"/>
    <property type="evidence" value="ECO:0007669"/>
    <property type="project" value="UniProtKB-EC"/>
</dbReference>
<dbReference type="EMBL" id="JMKI01000006">
    <property type="protein sequence ID" value="KEJ93067.1"/>
    <property type="molecule type" value="Genomic_DNA"/>
</dbReference>
<dbReference type="FunFam" id="3.40.309.10:FF:000005">
    <property type="entry name" value="1-pyrroline-5-carboxylate dehydrogenase 1"/>
    <property type="match status" value="1"/>
</dbReference>
<comment type="caution">
    <text evidence="10">The sequence shown here is derived from an EMBL/GenBank/DDBJ whole genome shotgun (WGS) entry which is preliminary data.</text>
</comment>
<dbReference type="InterPro" id="IPR050485">
    <property type="entry name" value="Proline_metab_enzyme"/>
</dbReference>
<keyword evidence="5" id="KW-0520">NAD</keyword>
<protein>
    <recommendedName>
        <fullName evidence="7">L-glutamate gamma-semialdehyde dehydrogenase</fullName>
        <ecNumber evidence="3">1.2.1.88</ecNumber>
    </recommendedName>
    <alternativeName>
        <fullName evidence="7">L-glutamate gamma-semialdehyde dehydrogenase</fullName>
    </alternativeName>
</protein>
<dbReference type="Gene3D" id="3.40.309.10">
    <property type="entry name" value="Aldehyde Dehydrogenase, Chain A, domain 2"/>
    <property type="match status" value="1"/>
</dbReference>
<dbReference type="GO" id="GO:0004657">
    <property type="term" value="F:proline dehydrogenase activity"/>
    <property type="evidence" value="ECO:0007669"/>
    <property type="project" value="UniProtKB-ARBA"/>
</dbReference>
<comment type="catalytic activity">
    <reaction evidence="8">
        <text>L-glutamate 5-semialdehyde + NAD(+) + H2O = L-glutamate + NADH + 2 H(+)</text>
        <dbReference type="Rhea" id="RHEA:30235"/>
        <dbReference type="ChEBI" id="CHEBI:15377"/>
        <dbReference type="ChEBI" id="CHEBI:15378"/>
        <dbReference type="ChEBI" id="CHEBI:29985"/>
        <dbReference type="ChEBI" id="CHEBI:57540"/>
        <dbReference type="ChEBI" id="CHEBI:57945"/>
        <dbReference type="ChEBI" id="CHEBI:58066"/>
        <dbReference type="EC" id="1.2.1.88"/>
    </reaction>
</comment>
<gene>
    <name evidence="10" type="ORF">EH55_12230</name>
</gene>
<reference evidence="10 11" key="1">
    <citation type="submission" date="2014-04" db="EMBL/GenBank/DDBJ databases">
        <title>Draft Genome Sequence of Synergistes jonesii.</title>
        <authorList>
            <person name="Coil D.A."/>
            <person name="Eisen J.A."/>
            <person name="Holland-Moritz H.E."/>
        </authorList>
    </citation>
    <scope>NUCLEOTIDE SEQUENCE [LARGE SCALE GENOMIC DNA]</scope>
    <source>
        <strain evidence="10 11">78-1</strain>
    </source>
</reference>
<dbReference type="NCBIfam" id="TIGR01236">
    <property type="entry name" value="D1pyr5carbox1"/>
    <property type="match status" value="1"/>
</dbReference>
<dbReference type="UniPathway" id="UPA00261">
    <property type="reaction ID" value="UER00374"/>
</dbReference>
<dbReference type="Pfam" id="PF00171">
    <property type="entry name" value="Aldedh"/>
    <property type="match status" value="1"/>
</dbReference>
<keyword evidence="4" id="KW-0560">Oxidoreductase</keyword>
<dbReference type="GeneID" id="90982731"/>
<dbReference type="InterPro" id="IPR015590">
    <property type="entry name" value="Aldehyde_DH_dom"/>
</dbReference>
<dbReference type="EC" id="1.2.1.88" evidence="3"/>
<dbReference type="InterPro" id="IPR016160">
    <property type="entry name" value="Ald_DH_CS_CYS"/>
</dbReference>
<evidence type="ECO:0000256" key="1">
    <source>
        <dbReference type="ARBA" id="ARBA00004786"/>
    </source>
</evidence>
<evidence type="ECO:0000256" key="2">
    <source>
        <dbReference type="ARBA" id="ARBA00009986"/>
    </source>
</evidence>
<evidence type="ECO:0000256" key="5">
    <source>
        <dbReference type="ARBA" id="ARBA00023027"/>
    </source>
</evidence>
<organism evidence="10 11">
    <name type="scientific">Synergistes jonesii</name>
    <dbReference type="NCBI Taxonomy" id="2754"/>
    <lineage>
        <taxon>Bacteria</taxon>
        <taxon>Thermotogati</taxon>
        <taxon>Synergistota</taxon>
        <taxon>Synergistia</taxon>
        <taxon>Synergistales</taxon>
        <taxon>Synergistaceae</taxon>
        <taxon>Synergistes</taxon>
    </lineage>
</organism>
<dbReference type="STRING" id="2754.EH55_12230"/>
<dbReference type="PANTHER" id="PTHR42862:SF1">
    <property type="entry name" value="DELTA-1-PYRROLINE-5-CARBOXYLATE DEHYDROGENASE 2, ISOFORM A-RELATED"/>
    <property type="match status" value="1"/>
</dbReference>
<dbReference type="Gene3D" id="3.40.605.10">
    <property type="entry name" value="Aldehyde Dehydrogenase, Chain A, domain 1"/>
    <property type="match status" value="1"/>
</dbReference>
<comment type="pathway">
    <text evidence="1">Amino-acid degradation; L-proline degradation into L-glutamate; L-glutamate from L-proline: step 2/2.</text>
</comment>
<dbReference type="InterPro" id="IPR016162">
    <property type="entry name" value="Ald_DH_N"/>
</dbReference>
<sequence length="541" mass="60112">MNSNFHVLSPDNVPACPMAPGMPEREALKKELERQSQTPVVIPAIINGKEFFTDDRYTLAAPHKHSLKLAECCRCDEKLIKMSIEAAIAAKKDWEALPKEHRFAIFEKAAELIEKKYRYVITAAVMLGQSKTAWEAECDSPDEVCDLMRYGIHFADELYSMQPKCTSGVFNRVIYRPLEGFVCAVTPFNFASINSNLPSAPAIMGNVVVWKPATNAILGAYYIMKAFVEAGVPAGVINFVPCRGSDVSKYILTDPRLAGFHFTGSTEVFKSAWKLIGENIDRYRSYPRLVGETGGKDYIFATESANVNALVTAMIRGAYDYSGQKCSATSRCYIPAKIWPQVKKKLLEDIATIKVGDIADFTNFTGAVIDKAAFDEVAKYIDEAKDSPDAEVLCGGYDGSEGWFVYPTLIRAKSPNYVTMLKELFGPVMTVYVYGEDEYDAMVDHCANSSLYALTGALFCNDRKQITDLEERLRHSAGNFCINDRPSGALCGQQPFGGARGSGTNDKAGSIFNMIRWVSTQTVKDTFCPDEDYRYPYMEEE</sequence>
<dbReference type="AlphaFoldDB" id="A0A073J5T2"/>
<comment type="similarity">
    <text evidence="2">Belongs to the aldehyde dehydrogenase family.</text>
</comment>
<dbReference type="FunFam" id="3.40.605.10:FF:000006">
    <property type="entry name" value="1-pyrroline-5-carboxylate dehydrogenase"/>
    <property type="match status" value="1"/>
</dbReference>
<evidence type="ECO:0000256" key="3">
    <source>
        <dbReference type="ARBA" id="ARBA00012884"/>
    </source>
</evidence>